<keyword evidence="2" id="KW-1185">Reference proteome</keyword>
<protein>
    <recommendedName>
        <fullName evidence="3">NERD domain-containing protein</fullName>
    </recommendedName>
</protein>
<name>A0ABV1L2K3_9BACL</name>
<dbReference type="EMBL" id="JASKHM010000023">
    <property type="protein sequence ID" value="MEQ4486568.1"/>
    <property type="molecule type" value="Genomic_DNA"/>
</dbReference>
<accession>A0ABV1L2K3</accession>
<dbReference type="RefSeq" id="WP_232189648.1">
    <property type="nucleotide sequence ID" value="NZ_JAIOAP010000021.1"/>
</dbReference>
<organism evidence="1 2">
    <name type="scientific">Cohnella silvisoli</name>
    <dbReference type="NCBI Taxonomy" id="2873699"/>
    <lineage>
        <taxon>Bacteria</taxon>
        <taxon>Bacillati</taxon>
        <taxon>Bacillota</taxon>
        <taxon>Bacilli</taxon>
        <taxon>Bacillales</taxon>
        <taxon>Paenibacillaceae</taxon>
        <taxon>Cohnella</taxon>
    </lineage>
</organism>
<evidence type="ECO:0000313" key="2">
    <source>
        <dbReference type="Proteomes" id="UP001493487"/>
    </source>
</evidence>
<evidence type="ECO:0000313" key="1">
    <source>
        <dbReference type="EMBL" id="MEQ4486568.1"/>
    </source>
</evidence>
<reference evidence="1 2" key="1">
    <citation type="journal article" date="2023" name="Genome Announc.">
        <title>Pan-Genome Analyses of the Genus Cohnella and Proposal of the Novel Species Cohnella silvisoli sp. nov., Isolated from Forest Soil.</title>
        <authorList>
            <person name="Wang C."/>
            <person name="Mao L."/>
            <person name="Bao G."/>
            <person name="Zhu H."/>
        </authorList>
    </citation>
    <scope>NUCLEOTIDE SEQUENCE [LARGE SCALE GENOMIC DNA]</scope>
    <source>
        <strain evidence="1 2">NL03-T5-1</strain>
    </source>
</reference>
<sequence length="223" mass="26739">MSFEKQHAEFIAYHLKRRSGERRGRLERGHAHGEKLFLQNTWWPMFGNFDHLHPEYEILDLRGKPYFADFVYFFGFLKFIIEIKGFNSHIRDMDRMGFCGETNRELFMQGIGYRIFSFAFDDVANRPDLCISLLRMNLSQYQPSQAPVSRAILIEKEVIRLALGLTRYIRPIDVEKHFEVNHRTAIKWLRSLVTKGWLRPVYRHPQSKILEYEVVRDKINFFF</sequence>
<comment type="caution">
    <text evidence="1">The sequence shown here is derived from an EMBL/GenBank/DDBJ whole genome shotgun (WGS) entry which is preliminary data.</text>
</comment>
<proteinExistence type="predicted"/>
<dbReference type="Proteomes" id="UP001493487">
    <property type="component" value="Unassembled WGS sequence"/>
</dbReference>
<evidence type="ECO:0008006" key="3">
    <source>
        <dbReference type="Google" id="ProtNLM"/>
    </source>
</evidence>
<gene>
    <name evidence="1" type="ORF">QJS35_29760</name>
</gene>